<name>A0A4V3IEX0_9MICO</name>
<sequence length="143" mass="16511">MTSWDIEYEGDSFGRFYSSLGEYEQAVLTAAIEHVLAVHGIDICSGEWGKPLSGGLYEFRVRKSLQAIFSEANVALPSDLAIVDRKVLIRVFCAFHGDKIVLLYSGYDKKKDPSDRRQQREIARARKIHEQWKRTHRDRHKKT</sequence>
<organism evidence="1 2">
    <name type="scientific">Cryobacterium algoritolerans</name>
    <dbReference type="NCBI Taxonomy" id="1259184"/>
    <lineage>
        <taxon>Bacteria</taxon>
        <taxon>Bacillati</taxon>
        <taxon>Actinomycetota</taxon>
        <taxon>Actinomycetes</taxon>
        <taxon>Micrococcales</taxon>
        <taxon>Microbacteriaceae</taxon>
        <taxon>Cryobacterium</taxon>
    </lineage>
</organism>
<proteinExistence type="predicted"/>
<dbReference type="EMBL" id="SOFP01000046">
    <property type="protein sequence ID" value="TFC15219.1"/>
    <property type="molecule type" value="Genomic_DNA"/>
</dbReference>
<dbReference type="AlphaFoldDB" id="A0A4V3IEX0"/>
<comment type="caution">
    <text evidence="1">The sequence shown here is derived from an EMBL/GenBank/DDBJ whole genome shotgun (WGS) entry which is preliminary data.</text>
</comment>
<accession>A0A4V3IEX0</accession>
<gene>
    <name evidence="1" type="ORF">E3O19_08805</name>
</gene>
<dbReference type="Proteomes" id="UP000298412">
    <property type="component" value="Unassembled WGS sequence"/>
</dbReference>
<reference evidence="1 2" key="1">
    <citation type="submission" date="2019-03" db="EMBL/GenBank/DDBJ databases">
        <title>Genomics of glacier-inhabiting Cryobacterium strains.</title>
        <authorList>
            <person name="Liu Q."/>
            <person name="Xin Y.-H."/>
        </authorList>
    </citation>
    <scope>NUCLEOTIDE SEQUENCE [LARGE SCALE GENOMIC DNA]</scope>
    <source>
        <strain evidence="1 2">MDT1-3</strain>
    </source>
</reference>
<evidence type="ECO:0000313" key="2">
    <source>
        <dbReference type="Proteomes" id="UP000298412"/>
    </source>
</evidence>
<evidence type="ECO:0000313" key="1">
    <source>
        <dbReference type="EMBL" id="TFC15219.1"/>
    </source>
</evidence>
<evidence type="ECO:0008006" key="3">
    <source>
        <dbReference type="Google" id="ProtNLM"/>
    </source>
</evidence>
<dbReference type="RefSeq" id="WP_134566963.1">
    <property type="nucleotide sequence ID" value="NZ_SOFP01000046.1"/>
</dbReference>
<keyword evidence="2" id="KW-1185">Reference proteome</keyword>
<dbReference type="OrthoDB" id="5118233at2"/>
<protein>
    <recommendedName>
        <fullName evidence="3">Type II toxin-antitoxin system RelE/ParE family toxin</fullName>
    </recommendedName>
</protein>